<comment type="caution">
    <text evidence="2">The sequence shown here is derived from an EMBL/GenBank/DDBJ whole genome shotgun (WGS) entry which is preliminary data.</text>
</comment>
<dbReference type="GeneID" id="63808262"/>
<evidence type="ECO:0000313" key="3">
    <source>
        <dbReference type="Proteomes" id="UP000193922"/>
    </source>
</evidence>
<reference evidence="2 3" key="1">
    <citation type="submission" date="2016-07" db="EMBL/GenBank/DDBJ databases">
        <title>Pervasive Adenine N6-methylation of Active Genes in Fungi.</title>
        <authorList>
            <consortium name="DOE Joint Genome Institute"/>
            <person name="Mondo S.J."/>
            <person name="Dannebaum R.O."/>
            <person name="Kuo R.C."/>
            <person name="Labutti K."/>
            <person name="Haridas S."/>
            <person name="Kuo A."/>
            <person name="Salamov A."/>
            <person name="Ahrendt S.R."/>
            <person name="Lipzen A."/>
            <person name="Sullivan W."/>
            <person name="Andreopoulos W.B."/>
            <person name="Clum A."/>
            <person name="Lindquist E."/>
            <person name="Daum C."/>
            <person name="Ramamoorthy G.K."/>
            <person name="Gryganskyi A."/>
            <person name="Culley D."/>
            <person name="Magnuson J.K."/>
            <person name="James T.Y."/>
            <person name="O'Malley M.A."/>
            <person name="Stajich J.E."/>
            <person name="Spatafora J.W."/>
            <person name="Visel A."/>
            <person name="Grigoriev I.V."/>
        </authorList>
    </citation>
    <scope>NUCLEOTIDE SEQUENCE [LARGE SCALE GENOMIC DNA]</scope>
    <source>
        <strain evidence="2 3">ATCC 12442</strain>
    </source>
</reference>
<dbReference type="RefSeq" id="XP_040741808.1">
    <property type="nucleotide sequence ID" value="XM_040891614.1"/>
</dbReference>
<dbReference type="AlphaFoldDB" id="A0A1Y1W3K6"/>
<accession>A0A1Y1W3K6</accession>
<feature type="region of interest" description="Disordered" evidence="1">
    <location>
        <begin position="130"/>
        <end position="151"/>
    </location>
</feature>
<name>A0A1Y1W3K6_9FUNG</name>
<dbReference type="EMBL" id="MCFD01000011">
    <property type="protein sequence ID" value="ORX67962.1"/>
    <property type="molecule type" value="Genomic_DNA"/>
</dbReference>
<evidence type="ECO:0000256" key="1">
    <source>
        <dbReference type="SAM" id="MobiDB-lite"/>
    </source>
</evidence>
<gene>
    <name evidence="2" type="ORF">DL89DRAFT_39265</name>
</gene>
<keyword evidence="3" id="KW-1185">Reference proteome</keyword>
<protein>
    <submittedName>
        <fullName evidence="2">Uncharacterized protein</fullName>
    </submittedName>
</protein>
<dbReference type="Proteomes" id="UP000193922">
    <property type="component" value="Unassembled WGS sequence"/>
</dbReference>
<dbReference type="OrthoDB" id="10463304at2759"/>
<evidence type="ECO:0000313" key="2">
    <source>
        <dbReference type="EMBL" id="ORX67962.1"/>
    </source>
</evidence>
<proteinExistence type="predicted"/>
<sequence length="267" mass="30218">MTKLPHLRSFHMGKFYSLFQGMALQYSDQSKTGTDNKRDILLSVVRAGYILLLNSKQRLESCKGEYEAALNALAVTAKESDRNQAENCQKNVGDTLDRVAAAVDDVKAVASQYQRDLDILRKFDKETPSLDGTYAASTPPPQACRPQTSSEWTEPRALPNEIDEYFTRAMSFIDDFMRFERWYGNGPFSPGYRGSLLGKVQKKYFMDNLAEKFKTVMKLALGVLRVEINEIGPRFDLGIHVDIFDKDPDMPRMTLPIFFGEEAAKGI</sequence>
<organism evidence="2 3">
    <name type="scientific">Linderina pennispora</name>
    <dbReference type="NCBI Taxonomy" id="61395"/>
    <lineage>
        <taxon>Eukaryota</taxon>
        <taxon>Fungi</taxon>
        <taxon>Fungi incertae sedis</taxon>
        <taxon>Zoopagomycota</taxon>
        <taxon>Kickxellomycotina</taxon>
        <taxon>Kickxellomycetes</taxon>
        <taxon>Kickxellales</taxon>
        <taxon>Kickxellaceae</taxon>
        <taxon>Linderina</taxon>
    </lineage>
</organism>